<feature type="region of interest" description="Disordered" evidence="1">
    <location>
        <begin position="1"/>
        <end position="162"/>
    </location>
</feature>
<feature type="compositionally biased region" description="Polar residues" evidence="1">
    <location>
        <begin position="858"/>
        <end position="874"/>
    </location>
</feature>
<dbReference type="OrthoDB" id="2755811at2759"/>
<protein>
    <submittedName>
        <fullName evidence="2">Uncharacterized protein</fullName>
    </submittedName>
</protein>
<proteinExistence type="predicted"/>
<feature type="compositionally biased region" description="Acidic residues" evidence="1">
    <location>
        <begin position="153"/>
        <end position="162"/>
    </location>
</feature>
<dbReference type="AlphaFoldDB" id="A0A9P3PFR5"/>
<feature type="compositionally biased region" description="Acidic residues" evidence="1">
    <location>
        <begin position="205"/>
        <end position="218"/>
    </location>
</feature>
<evidence type="ECO:0000313" key="2">
    <source>
        <dbReference type="EMBL" id="GLB35046.1"/>
    </source>
</evidence>
<organism evidence="2 3">
    <name type="scientific">Lyophyllum shimeji</name>
    <name type="common">Hon-shimeji</name>
    <name type="synonym">Tricholoma shimeji</name>
    <dbReference type="NCBI Taxonomy" id="47721"/>
    <lineage>
        <taxon>Eukaryota</taxon>
        <taxon>Fungi</taxon>
        <taxon>Dikarya</taxon>
        <taxon>Basidiomycota</taxon>
        <taxon>Agaricomycotina</taxon>
        <taxon>Agaricomycetes</taxon>
        <taxon>Agaricomycetidae</taxon>
        <taxon>Agaricales</taxon>
        <taxon>Tricholomatineae</taxon>
        <taxon>Lyophyllaceae</taxon>
        <taxon>Lyophyllum</taxon>
    </lineage>
</organism>
<feature type="region of interest" description="Disordered" evidence="1">
    <location>
        <begin position="583"/>
        <end position="625"/>
    </location>
</feature>
<feature type="region of interest" description="Disordered" evidence="1">
    <location>
        <begin position="180"/>
        <end position="227"/>
    </location>
</feature>
<dbReference type="EMBL" id="BRPK01000002">
    <property type="protein sequence ID" value="GLB35046.1"/>
    <property type="molecule type" value="Genomic_DNA"/>
</dbReference>
<comment type="caution">
    <text evidence="2">The sequence shown here is derived from an EMBL/GenBank/DDBJ whole genome shotgun (WGS) entry which is preliminary data.</text>
</comment>
<gene>
    <name evidence="2" type="ORF">LshimejAT787_0206110</name>
</gene>
<dbReference type="Proteomes" id="UP001063166">
    <property type="component" value="Unassembled WGS sequence"/>
</dbReference>
<evidence type="ECO:0000313" key="3">
    <source>
        <dbReference type="Proteomes" id="UP001063166"/>
    </source>
</evidence>
<feature type="region of interest" description="Disordered" evidence="1">
    <location>
        <begin position="926"/>
        <end position="954"/>
    </location>
</feature>
<feature type="compositionally biased region" description="Basic and acidic residues" evidence="1">
    <location>
        <begin position="1074"/>
        <end position="1086"/>
    </location>
</feature>
<name>A0A9P3PFR5_LYOSH</name>
<reference evidence="2" key="1">
    <citation type="submission" date="2022-07" db="EMBL/GenBank/DDBJ databases">
        <title>The genome of Lyophyllum shimeji provides insight into the initial evolution of ectomycorrhizal fungal genome.</title>
        <authorList>
            <person name="Kobayashi Y."/>
            <person name="Shibata T."/>
            <person name="Hirakawa H."/>
            <person name="Shigenobu S."/>
            <person name="Nishiyama T."/>
            <person name="Yamada A."/>
            <person name="Hasebe M."/>
            <person name="Kawaguchi M."/>
        </authorList>
    </citation>
    <scope>NUCLEOTIDE SEQUENCE</scope>
    <source>
        <strain evidence="2">AT787</strain>
    </source>
</reference>
<feature type="compositionally biased region" description="Low complexity" evidence="1">
    <location>
        <begin position="879"/>
        <end position="891"/>
    </location>
</feature>
<accession>A0A9P3PFR5</accession>
<feature type="compositionally biased region" description="Basic and acidic residues" evidence="1">
    <location>
        <begin position="584"/>
        <end position="598"/>
    </location>
</feature>
<keyword evidence="3" id="KW-1185">Reference proteome</keyword>
<evidence type="ECO:0000256" key="1">
    <source>
        <dbReference type="SAM" id="MobiDB-lite"/>
    </source>
</evidence>
<feature type="region of interest" description="Disordered" evidence="1">
    <location>
        <begin position="745"/>
        <end position="769"/>
    </location>
</feature>
<feature type="region of interest" description="Disordered" evidence="1">
    <location>
        <begin position="1060"/>
        <end position="1086"/>
    </location>
</feature>
<feature type="compositionally biased region" description="Basic and acidic residues" evidence="1">
    <location>
        <begin position="86"/>
        <end position="101"/>
    </location>
</feature>
<feature type="region of interest" description="Disordered" evidence="1">
    <location>
        <begin position="256"/>
        <end position="288"/>
    </location>
</feature>
<feature type="compositionally biased region" description="Polar residues" evidence="1">
    <location>
        <begin position="613"/>
        <end position="624"/>
    </location>
</feature>
<sequence>MIKNFWEMSTSNPRPRPVRKGANTNPGQVVLDQRQKRRTPAQVRADNERAELEAAAAQAKAAAEHQDKIQSTAAIEDQIQAEDIEDAKHGTHPDRRSEQKGPRTRTMAKTKAAGQKTAMANSKKVPMIPTKNMTRAVAHTSVPVSASHALPQDPEDNEDYEDQVQDPINVAEMDIDDISDSAETFPPESAVDTESDGMAISLDGDHDDDEDFDPPVDDNVEHSGEELGTAVIKNKQKKSKVIDRSLRQVVNSARDCPPSTVVAKRKVTDNTERISGSAASETKRAKKADVAAGLRPDWRKRLATRTISRRSTPATKAADDEEPVVAGEFDEDESPEQLNATQKSKLSVRVRIGLKSTKEMKIKIQDVDVGKVKTSNADIATATTVRFKRMPVGCLPFPTGAAGQSCAEKWKKGFKGTAINFAASLIAPFSSNALLHDYVQEWWEYVFDFTMEEHWTWTENDQDALPAVVEQTSKIMSEWRSSIGKDAIAILGDLFEKYEMTKDEIVAWVEEQRGDPGEFRWLYADPDAPKGQKGAFQSDLVSEIFATHLKQAAGAAMDYGLPVGGLALCTAAMERAFELWETGEDPKKKDEKKDEVAAGKKRSQSAPAFGASRKTTNGPSSSPKQRLACLLEPPLPLSSPSLISMCERRFLSDPRLHRAQTLEYSVAYPSNLSCSLSIPNLPCNNLGSETDCRHVTSAVINGGWTLSGLLLFYAFYLAVMSYIPMPPPRPNPEAALFDTKRSHSTISSMSSETRLLNTGKRRSKGSAYSHGSFIQPLSANASLHRSPNSSVSSPSISSLQQYALYRSNTPASFYSSVSSSVLSAQGHRGTPSSPYPPTPVRLPASQSLPNPFADPVSRRTSPLSESSAGATYTRDSGRPVPAATPPVSSAPYGSHDGQVFPPPPYMDREFLVRVHAGGAEMPASPFSAGHLPIPGTPLSLRPSVQSSSPPREYTASPAIQSIRSMAASLHSPSPSLCSSSVMSTRSLGLPASPRVALPSPLPPAASVGGSVGEIRRYASVPAGVNAMARHQAFRGAMLPPNFAAPPADVNSRGAAEWATYRSGRRTDPVQGRKHVLEAAHSERREA</sequence>
<feature type="region of interest" description="Disordered" evidence="1">
    <location>
        <begin position="823"/>
        <end position="894"/>
    </location>
</feature>